<dbReference type="HOGENOM" id="CLU_084338_1_0_9"/>
<evidence type="ECO:0000256" key="7">
    <source>
        <dbReference type="ARBA" id="ARBA00023136"/>
    </source>
</evidence>
<dbReference type="Pfam" id="PF02823">
    <property type="entry name" value="ATP-synt_DE_N"/>
    <property type="match status" value="1"/>
</dbReference>
<comment type="caution">
    <text evidence="17">The sequence shown here is derived from an EMBL/GenBank/DDBJ whole genome shotgun (WGS) entry which is preliminary data.</text>
</comment>
<dbReference type="PATRIC" id="fig|1218508.4.peg.1047"/>
<feature type="coiled-coil region" evidence="14">
    <location>
        <begin position="96"/>
        <end position="123"/>
    </location>
</feature>
<keyword evidence="12" id="KW-0375">Hydrogen ion transport</keyword>
<evidence type="ECO:0000256" key="11">
    <source>
        <dbReference type="ARBA" id="ARBA00031795"/>
    </source>
</evidence>
<dbReference type="GO" id="GO:0045259">
    <property type="term" value="C:proton-transporting ATP synthase complex"/>
    <property type="evidence" value="ECO:0007669"/>
    <property type="project" value="UniProtKB-KW"/>
</dbReference>
<dbReference type="SUPFAM" id="SSF51344">
    <property type="entry name" value="Epsilon subunit of F1F0-ATP synthase N-terminal domain"/>
    <property type="match status" value="1"/>
</dbReference>
<dbReference type="RefSeq" id="WP_045922920.1">
    <property type="nucleotide sequence ID" value="NZ_JAAEDY010000001.1"/>
</dbReference>
<dbReference type="Gene3D" id="1.20.5.440">
    <property type="entry name" value="ATP synthase delta/epsilon subunit, C-terminal domain"/>
    <property type="match status" value="1"/>
</dbReference>
<dbReference type="PANTHER" id="PTHR13822">
    <property type="entry name" value="ATP SYNTHASE DELTA/EPSILON CHAIN"/>
    <property type="match status" value="1"/>
</dbReference>
<keyword evidence="18" id="KW-1185">Reference proteome</keyword>
<comment type="subunit">
    <text evidence="12 13">F-type ATPases have 2 components, CF(1) - the catalytic core - and CF(0) - the membrane proton channel. CF(1) has five subunits: alpha(3), beta(3), gamma(1), delta(1), epsilon(1). CF(0) has three main subunits: a, b and c.</text>
</comment>
<dbReference type="InterPro" id="IPR036771">
    <property type="entry name" value="ATPsynth_dsu/esu_N"/>
</dbReference>
<dbReference type="EMBL" id="JXBZ01000008">
    <property type="protein sequence ID" value="KJY48656.1"/>
    <property type="molecule type" value="Genomic_DNA"/>
</dbReference>
<evidence type="ECO:0000256" key="9">
    <source>
        <dbReference type="ARBA" id="ARBA00023310"/>
    </source>
</evidence>
<dbReference type="PANTHER" id="PTHR13822:SF10">
    <property type="entry name" value="ATP SYNTHASE EPSILON CHAIN, CHLOROPLASTIC"/>
    <property type="match status" value="1"/>
</dbReference>
<keyword evidence="14" id="KW-0175">Coiled coil</keyword>
<dbReference type="GO" id="GO:0005524">
    <property type="term" value="F:ATP binding"/>
    <property type="evidence" value="ECO:0007669"/>
    <property type="project" value="UniProtKB-UniRule"/>
</dbReference>
<keyword evidence="9 12" id="KW-0066">ATP synthesis</keyword>
<evidence type="ECO:0000259" key="15">
    <source>
        <dbReference type="Pfam" id="PF00401"/>
    </source>
</evidence>
<evidence type="ECO:0000256" key="12">
    <source>
        <dbReference type="HAMAP-Rule" id="MF_00530"/>
    </source>
</evidence>
<comment type="subcellular location">
    <subcellularLocation>
        <location evidence="2 12">Cell membrane</location>
        <topology evidence="2 12">Peripheral membrane protein</topology>
    </subcellularLocation>
</comment>
<protein>
    <recommendedName>
        <fullName evidence="4 12">ATP synthase epsilon chain</fullName>
    </recommendedName>
    <alternativeName>
        <fullName evidence="11 12">ATP synthase F1 sector epsilon subunit</fullName>
    </alternativeName>
    <alternativeName>
        <fullName evidence="10 12">F-ATPase epsilon subunit</fullName>
    </alternativeName>
</protein>
<keyword evidence="8 12" id="KW-0139">CF(1)</keyword>
<dbReference type="NCBIfam" id="NF001846">
    <property type="entry name" value="PRK00571.1-3"/>
    <property type="match status" value="1"/>
</dbReference>
<evidence type="ECO:0000256" key="2">
    <source>
        <dbReference type="ARBA" id="ARBA00004202"/>
    </source>
</evidence>
<dbReference type="HAMAP" id="MF_00530">
    <property type="entry name" value="ATP_synth_epsil_bac"/>
    <property type="match status" value="1"/>
</dbReference>
<dbReference type="NCBIfam" id="TIGR01216">
    <property type="entry name" value="ATP_synt_epsi"/>
    <property type="match status" value="1"/>
</dbReference>
<dbReference type="OrthoDB" id="9804110at2"/>
<evidence type="ECO:0000256" key="13">
    <source>
        <dbReference type="RuleBase" id="RU003656"/>
    </source>
</evidence>
<dbReference type="GO" id="GO:0046933">
    <property type="term" value="F:proton-transporting ATP synthase activity, rotational mechanism"/>
    <property type="evidence" value="ECO:0007669"/>
    <property type="project" value="UniProtKB-UniRule"/>
</dbReference>
<evidence type="ECO:0000259" key="16">
    <source>
        <dbReference type="Pfam" id="PF02823"/>
    </source>
</evidence>
<evidence type="ECO:0000256" key="5">
    <source>
        <dbReference type="ARBA" id="ARBA00022448"/>
    </source>
</evidence>
<keyword evidence="5 12" id="KW-0813">Transport</keyword>
<proteinExistence type="inferred from homology"/>
<dbReference type="InterPro" id="IPR020546">
    <property type="entry name" value="ATP_synth_F1_dsu/esu_N"/>
</dbReference>
<comment type="similarity">
    <text evidence="3 12 13">Belongs to the ATPase epsilon chain family.</text>
</comment>
<evidence type="ECO:0000256" key="14">
    <source>
        <dbReference type="SAM" id="Coils"/>
    </source>
</evidence>
<feature type="domain" description="ATP synthase epsilon subunit C-terminal" evidence="15">
    <location>
        <begin position="93"/>
        <end position="140"/>
    </location>
</feature>
<organism evidence="17 18">
    <name type="scientific">Bombilactobacillus mellis</name>
    <dbReference type="NCBI Taxonomy" id="1218508"/>
    <lineage>
        <taxon>Bacteria</taxon>
        <taxon>Bacillati</taxon>
        <taxon>Bacillota</taxon>
        <taxon>Bacilli</taxon>
        <taxon>Lactobacillales</taxon>
        <taxon>Lactobacillaceae</taxon>
        <taxon>Bombilactobacillus</taxon>
    </lineage>
</organism>
<name>A0A0F4KTW3_9LACO</name>
<dbReference type="CDD" id="cd12152">
    <property type="entry name" value="F1-ATPase_delta"/>
    <property type="match status" value="1"/>
</dbReference>
<evidence type="ECO:0000256" key="1">
    <source>
        <dbReference type="ARBA" id="ARBA00003543"/>
    </source>
</evidence>
<evidence type="ECO:0000313" key="17">
    <source>
        <dbReference type="EMBL" id="KJY48656.1"/>
    </source>
</evidence>
<dbReference type="Gene3D" id="2.60.15.10">
    <property type="entry name" value="F0F1 ATP synthase delta/epsilon subunit, N-terminal"/>
    <property type="match status" value="1"/>
</dbReference>
<dbReference type="AlphaFoldDB" id="A0A0F4KTW3"/>
<accession>A0A0F4KTW3</accession>
<evidence type="ECO:0000313" key="18">
    <source>
        <dbReference type="Proteomes" id="UP000033695"/>
    </source>
</evidence>
<reference evidence="17 18" key="1">
    <citation type="submission" date="2014-12" db="EMBL/GenBank/DDBJ databases">
        <title>Comparative genomics of the lactic acid bacteria isolated from the honey bee gut.</title>
        <authorList>
            <person name="Ellegaard K.M."/>
            <person name="Tamarit D."/>
            <person name="Javelind E."/>
            <person name="Olofsson T."/>
            <person name="Andersson S.G."/>
            <person name="Vasquez A."/>
        </authorList>
    </citation>
    <scope>NUCLEOTIDE SEQUENCE [LARGE SCALE GENOMIC DNA]</scope>
    <source>
        <strain evidence="17 18">Hon2</strain>
    </source>
</reference>
<comment type="function">
    <text evidence="1 12">Produces ATP from ADP in the presence of a proton gradient across the membrane.</text>
</comment>
<dbReference type="InterPro" id="IPR036794">
    <property type="entry name" value="ATP_F1_dsu/esu_C_sf"/>
</dbReference>
<dbReference type="GO" id="GO:0005886">
    <property type="term" value="C:plasma membrane"/>
    <property type="evidence" value="ECO:0007669"/>
    <property type="project" value="UniProtKB-SubCell"/>
</dbReference>
<sequence>MDESGVFQVNIVTPDGQVYSQQSRRLVARATDGDLGILANHLPIIATLQIAEVRSLCAENENREDAIAVNGGYLEFKDNVATIIADSAELSRDIDLRRARYAKERAEKRIEKAKQTHDVDDRRRGEVALARAINRIRVSEHH</sequence>
<dbReference type="InterPro" id="IPR020547">
    <property type="entry name" value="ATP_synth_F1_esu_C"/>
</dbReference>
<dbReference type="STRING" id="1218508.JG29_10620"/>
<keyword evidence="6 12" id="KW-0406">Ion transport</keyword>
<evidence type="ECO:0000256" key="8">
    <source>
        <dbReference type="ARBA" id="ARBA00023196"/>
    </source>
</evidence>
<keyword evidence="12" id="KW-1003">Cell membrane</keyword>
<dbReference type="Pfam" id="PF00401">
    <property type="entry name" value="ATP-synt_DE"/>
    <property type="match status" value="1"/>
</dbReference>
<evidence type="ECO:0000256" key="4">
    <source>
        <dbReference type="ARBA" id="ARBA00014480"/>
    </source>
</evidence>
<dbReference type="SUPFAM" id="SSF46604">
    <property type="entry name" value="Epsilon subunit of F1F0-ATP synthase C-terminal domain"/>
    <property type="match status" value="1"/>
</dbReference>
<gene>
    <name evidence="12 17" type="primary">atpC</name>
    <name evidence="17" type="ORF">JG29_10620</name>
</gene>
<evidence type="ECO:0000256" key="10">
    <source>
        <dbReference type="ARBA" id="ARBA00030215"/>
    </source>
</evidence>
<evidence type="ECO:0000256" key="3">
    <source>
        <dbReference type="ARBA" id="ARBA00005712"/>
    </source>
</evidence>
<keyword evidence="7 12" id="KW-0472">Membrane</keyword>
<dbReference type="Proteomes" id="UP000033695">
    <property type="component" value="Unassembled WGS sequence"/>
</dbReference>
<feature type="domain" description="ATP synthase F1 complex delta/epsilon subunit N-terminal" evidence="16">
    <location>
        <begin position="7"/>
        <end position="88"/>
    </location>
</feature>
<dbReference type="InterPro" id="IPR001469">
    <property type="entry name" value="ATP_synth_F1_dsu/esu"/>
</dbReference>
<evidence type="ECO:0000256" key="6">
    <source>
        <dbReference type="ARBA" id="ARBA00023065"/>
    </source>
</evidence>